<sequence>MASSGTSLEEDLKELMASIDKLPASCLTGRRDGPLATYLTPGISTSDKDPKPIFPSSSEGAYHSFNKEWERVFQLRPNNPAEKVASLVCRGKHGLILAHAWAEHYAPRVNESERVLVQLRVQRLIALIKEVSMKGFAVKKNASCEAPDSDIEADMDIAEGAEEPTKRKKKDSNSGSTMKKSKKTNKNGADDAPGNEDGADDGKEDAPKKRKRADKKSTVKAKKKAKLATGNTSEKSKAPTTTKSSRKVSSESSSESSDTDSPSSEEETAEHRASVKLTWALSQYSGPKKAARGKELLWKFTCRYCPKFRTCPRSEGVEKWADEIQKIKTTSNFITHAEECDRRPPAQSWEEYQVAREREHKGLPVLPPSSGPSPYEVERGMMASFIQRGLDNPAKVVTNRSYRKHLVEAIVQDDLTYSFAEGGASLTLLTHLVPRGVKARIPHQTVQRNIGTLHGVLTRKLNKLIKDNDSKFSIASDIVTTKNMVYAFCGVVVTFIDADWTLREYVLNLIPLDGDHSGKTVGQLVFKDLKQRKIAGNLMGSAADNASSNGPLNRTIAKKCAKLNSDTASARNIQIGCGGHVSNIVAQGITGSLGMTPTLGTVDMYEESHKFPLVYDPNMDPAVMAEMELMAKETNEKGKGGDSGSDVEVVDVEGDVSTSDSSESEDEWVDEDAIEVLKLVTLEFSKKTVPTICKILPLYKLMESTLTDKATEYEDDEPDLSAALRAGAELTTKYISKALFGDFPLLGAILHPAVRLSFFESKQWDAEIPVRTKRTLIAIVKKYAKASHRPVARTITAATTLDKCTPTTSVFAMAMALQDKSEVSTAVSGDGCDEVDLYFGNISPVAHDFDDPLGWWKQNQGTLKYMACVVRDILAIPSVSISIERLFSSVKRTLTDSCSSMIAETACVDIVTKEWLKSGLGEGINYMDFVNTHDD</sequence>
<dbReference type="Pfam" id="PF05699">
    <property type="entry name" value="Dimer_Tnp_hAT"/>
    <property type="match status" value="1"/>
</dbReference>
<name>A0A8H6Z3E5_9AGAR</name>
<accession>A0A8H6Z3E5</accession>
<comment type="subcellular location">
    <subcellularLocation>
        <location evidence="1">Nucleus</location>
    </subcellularLocation>
</comment>
<keyword evidence="8" id="KW-0548">Nucleotidyltransferase</keyword>
<evidence type="ECO:0000256" key="1">
    <source>
        <dbReference type="ARBA" id="ARBA00004123"/>
    </source>
</evidence>
<dbReference type="InterPro" id="IPR012337">
    <property type="entry name" value="RNaseH-like_sf"/>
</dbReference>
<keyword evidence="8" id="KW-0695">RNA-directed DNA polymerase</keyword>
<evidence type="ECO:0000256" key="3">
    <source>
        <dbReference type="ARBA" id="ARBA00022771"/>
    </source>
</evidence>
<keyword evidence="8" id="KW-0808">Transferase</keyword>
<feature type="domain" description="HAT C-terminal dimerisation" evidence="7">
    <location>
        <begin position="849"/>
        <end position="916"/>
    </location>
</feature>
<dbReference type="EMBL" id="JACAZH010000004">
    <property type="protein sequence ID" value="KAF7370112.1"/>
    <property type="molecule type" value="Genomic_DNA"/>
</dbReference>
<evidence type="ECO:0000313" key="9">
    <source>
        <dbReference type="Proteomes" id="UP000623467"/>
    </source>
</evidence>
<evidence type="ECO:0000256" key="6">
    <source>
        <dbReference type="SAM" id="MobiDB-lite"/>
    </source>
</evidence>
<evidence type="ECO:0000256" key="2">
    <source>
        <dbReference type="ARBA" id="ARBA00022723"/>
    </source>
</evidence>
<reference evidence="8" key="1">
    <citation type="submission" date="2020-05" db="EMBL/GenBank/DDBJ databases">
        <title>Mycena genomes resolve the evolution of fungal bioluminescence.</title>
        <authorList>
            <person name="Tsai I.J."/>
        </authorList>
    </citation>
    <scope>NUCLEOTIDE SEQUENCE</scope>
    <source>
        <strain evidence="8">160909Yilan</strain>
    </source>
</reference>
<dbReference type="AlphaFoldDB" id="A0A8H6Z3E5"/>
<dbReference type="SUPFAM" id="SSF53098">
    <property type="entry name" value="Ribonuclease H-like"/>
    <property type="match status" value="1"/>
</dbReference>
<proteinExistence type="predicted"/>
<dbReference type="GO" id="GO:0003964">
    <property type="term" value="F:RNA-directed DNA polymerase activity"/>
    <property type="evidence" value="ECO:0007669"/>
    <property type="project" value="UniProtKB-KW"/>
</dbReference>
<dbReference type="GO" id="GO:0008270">
    <property type="term" value="F:zinc ion binding"/>
    <property type="evidence" value="ECO:0007669"/>
    <property type="project" value="UniProtKB-KW"/>
</dbReference>
<keyword evidence="9" id="KW-1185">Reference proteome</keyword>
<comment type="caution">
    <text evidence="8">The sequence shown here is derived from an EMBL/GenBank/DDBJ whole genome shotgun (WGS) entry which is preliminary data.</text>
</comment>
<dbReference type="InterPro" id="IPR052035">
    <property type="entry name" value="ZnF_BED_domain_contain"/>
</dbReference>
<evidence type="ECO:0000256" key="5">
    <source>
        <dbReference type="ARBA" id="ARBA00023242"/>
    </source>
</evidence>
<keyword evidence="4" id="KW-0862">Zinc</keyword>
<gene>
    <name evidence="8" type="ORF">MSAN_00641300</name>
</gene>
<feature type="compositionally biased region" description="Basic residues" evidence="6">
    <location>
        <begin position="208"/>
        <end position="226"/>
    </location>
</feature>
<dbReference type="OrthoDB" id="2980551at2759"/>
<dbReference type="PANTHER" id="PTHR46481">
    <property type="entry name" value="ZINC FINGER BED DOMAIN-CONTAINING PROTEIN 4"/>
    <property type="match status" value="1"/>
</dbReference>
<evidence type="ECO:0000313" key="8">
    <source>
        <dbReference type="EMBL" id="KAF7370112.1"/>
    </source>
</evidence>
<dbReference type="InterPro" id="IPR008906">
    <property type="entry name" value="HATC_C_dom"/>
</dbReference>
<dbReference type="GO" id="GO:0005634">
    <property type="term" value="C:nucleus"/>
    <property type="evidence" value="ECO:0007669"/>
    <property type="project" value="UniProtKB-SubCell"/>
</dbReference>
<feature type="region of interest" description="Disordered" evidence="6">
    <location>
        <begin position="158"/>
        <end position="271"/>
    </location>
</feature>
<keyword evidence="3" id="KW-0863">Zinc-finger</keyword>
<dbReference type="PANTHER" id="PTHR46481:SF10">
    <property type="entry name" value="ZINC FINGER BED DOMAIN-CONTAINING PROTEIN 39"/>
    <property type="match status" value="1"/>
</dbReference>
<organism evidence="8 9">
    <name type="scientific">Mycena sanguinolenta</name>
    <dbReference type="NCBI Taxonomy" id="230812"/>
    <lineage>
        <taxon>Eukaryota</taxon>
        <taxon>Fungi</taxon>
        <taxon>Dikarya</taxon>
        <taxon>Basidiomycota</taxon>
        <taxon>Agaricomycotina</taxon>
        <taxon>Agaricomycetes</taxon>
        <taxon>Agaricomycetidae</taxon>
        <taxon>Agaricales</taxon>
        <taxon>Marasmiineae</taxon>
        <taxon>Mycenaceae</taxon>
        <taxon>Mycena</taxon>
    </lineage>
</organism>
<feature type="compositionally biased region" description="Low complexity" evidence="6">
    <location>
        <begin position="250"/>
        <end position="262"/>
    </location>
</feature>
<keyword evidence="2" id="KW-0479">Metal-binding</keyword>
<protein>
    <submittedName>
        <fullName evidence="8">Reverse transcriptase-RNase H-integrase</fullName>
    </submittedName>
</protein>
<evidence type="ECO:0000259" key="7">
    <source>
        <dbReference type="Pfam" id="PF05699"/>
    </source>
</evidence>
<dbReference type="GO" id="GO:0046983">
    <property type="term" value="F:protein dimerization activity"/>
    <property type="evidence" value="ECO:0007669"/>
    <property type="project" value="InterPro"/>
</dbReference>
<dbReference type="Proteomes" id="UP000623467">
    <property type="component" value="Unassembled WGS sequence"/>
</dbReference>
<keyword evidence="5" id="KW-0539">Nucleus</keyword>
<evidence type="ECO:0000256" key="4">
    <source>
        <dbReference type="ARBA" id="ARBA00022833"/>
    </source>
</evidence>